<dbReference type="EMBL" id="AJLS01000046">
    <property type="protein sequence ID" value="EKN69952.1"/>
    <property type="molecule type" value="Genomic_DNA"/>
</dbReference>
<gene>
    <name evidence="6" type="ORF">BABA_07411</name>
</gene>
<evidence type="ECO:0000256" key="4">
    <source>
        <dbReference type="PIRSR" id="PIRSR001365-1"/>
    </source>
</evidence>
<sequence length="298" mass="33169">MAHFIEGLVTEIIVSFNDDGSVDYGTTGDLIDFQIKNGVKNFFVNGLGGESHELTFEEQVEIVKTVADRCKGLAKIMACVFVSTVGDGKKLIDMYKGTDIDCLCLTAPPLFPYTDDALYSFTSELINYTDIPCYIYNCVQMGTLYSPETLEKLVKNHKNLYGYKDATRDIVHLMQCMMRIDCEKFDFLGGCDATIAANMILGCCGTVSFMGVPFPKETKEICDYALAGESGKAMEAQFKILKVRNVLKMAPFNAAYMYAQKFTGGPLAKNSRMPVEMLDVKEEVKKKIEKVMEEVGIK</sequence>
<dbReference type="Pfam" id="PF00701">
    <property type="entry name" value="DHDPS"/>
    <property type="match status" value="1"/>
</dbReference>
<dbReference type="PATRIC" id="fig|1117379.3.peg.1554"/>
<comment type="similarity">
    <text evidence="1 3">Belongs to the DapA family.</text>
</comment>
<dbReference type="AlphaFoldDB" id="K6DBN0"/>
<dbReference type="PANTHER" id="PTHR12128:SF66">
    <property type="entry name" value="4-HYDROXY-2-OXOGLUTARATE ALDOLASE, MITOCHONDRIAL"/>
    <property type="match status" value="1"/>
</dbReference>
<feature type="active site" description="Schiff-base intermediate with substrate" evidence="4">
    <location>
        <position position="164"/>
    </location>
</feature>
<dbReference type="SUPFAM" id="SSF51569">
    <property type="entry name" value="Aldolase"/>
    <property type="match status" value="1"/>
</dbReference>
<name>K6DBN0_9BACI</name>
<dbReference type="Gene3D" id="3.20.20.70">
    <property type="entry name" value="Aldolase class I"/>
    <property type="match status" value="1"/>
</dbReference>
<accession>K6DBN0</accession>
<dbReference type="PANTHER" id="PTHR12128">
    <property type="entry name" value="DIHYDRODIPICOLINATE SYNTHASE"/>
    <property type="match status" value="1"/>
</dbReference>
<evidence type="ECO:0000313" key="6">
    <source>
        <dbReference type="EMBL" id="EKN69952.1"/>
    </source>
</evidence>
<protein>
    <submittedName>
        <fullName evidence="6">Dihydrodipicolinate synthetase</fullName>
    </submittedName>
</protein>
<dbReference type="CDD" id="cd00408">
    <property type="entry name" value="DHDPS-like"/>
    <property type="match status" value="1"/>
</dbReference>
<reference evidence="6 7" key="1">
    <citation type="journal article" date="2012" name="Front. Microbiol.">
        <title>Redundancy and modularity in membrane-associated dissimilatory nitrate reduction in Bacillus.</title>
        <authorList>
            <person name="Heylen K."/>
            <person name="Keltjens J."/>
        </authorList>
    </citation>
    <scope>NUCLEOTIDE SEQUENCE [LARGE SCALE GENOMIC DNA]</scope>
    <source>
        <strain evidence="7">LMG 21833T</strain>
    </source>
</reference>
<evidence type="ECO:0000256" key="1">
    <source>
        <dbReference type="ARBA" id="ARBA00007592"/>
    </source>
</evidence>
<feature type="binding site" evidence="5">
    <location>
        <position position="207"/>
    </location>
    <ligand>
        <name>pyruvate</name>
        <dbReference type="ChEBI" id="CHEBI:15361"/>
    </ligand>
</feature>
<keyword evidence="7" id="KW-1185">Reference proteome</keyword>
<evidence type="ECO:0000256" key="5">
    <source>
        <dbReference type="PIRSR" id="PIRSR001365-2"/>
    </source>
</evidence>
<dbReference type="InterPro" id="IPR002220">
    <property type="entry name" value="DapA-like"/>
</dbReference>
<dbReference type="GO" id="GO:0008840">
    <property type="term" value="F:4-hydroxy-tetrahydrodipicolinate synthase activity"/>
    <property type="evidence" value="ECO:0007669"/>
    <property type="project" value="TreeGrafter"/>
</dbReference>
<proteinExistence type="inferred from homology"/>
<feature type="active site" description="Proton donor/acceptor" evidence="4">
    <location>
        <position position="136"/>
    </location>
</feature>
<evidence type="ECO:0000256" key="2">
    <source>
        <dbReference type="ARBA" id="ARBA00023239"/>
    </source>
</evidence>
<dbReference type="InterPro" id="IPR013785">
    <property type="entry name" value="Aldolase_TIM"/>
</dbReference>
<dbReference type="OrthoDB" id="9771791at2"/>
<dbReference type="Proteomes" id="UP000006316">
    <property type="component" value="Unassembled WGS sequence"/>
</dbReference>
<comment type="caution">
    <text evidence="6">The sequence shown here is derived from an EMBL/GenBank/DDBJ whole genome shotgun (WGS) entry which is preliminary data.</text>
</comment>
<dbReference type="STRING" id="1117379.BABA_07411"/>
<evidence type="ECO:0000256" key="3">
    <source>
        <dbReference type="PIRNR" id="PIRNR001365"/>
    </source>
</evidence>
<evidence type="ECO:0000313" key="7">
    <source>
        <dbReference type="Proteomes" id="UP000006316"/>
    </source>
</evidence>
<keyword evidence="2 3" id="KW-0456">Lyase</keyword>
<organism evidence="6 7">
    <name type="scientific">Neobacillus bataviensis LMG 21833</name>
    <dbReference type="NCBI Taxonomy" id="1117379"/>
    <lineage>
        <taxon>Bacteria</taxon>
        <taxon>Bacillati</taxon>
        <taxon>Bacillota</taxon>
        <taxon>Bacilli</taxon>
        <taxon>Bacillales</taxon>
        <taxon>Bacillaceae</taxon>
        <taxon>Neobacillus</taxon>
    </lineage>
</organism>
<dbReference type="RefSeq" id="WP_007084507.1">
    <property type="nucleotide sequence ID" value="NZ_AJLS01000046.1"/>
</dbReference>
<dbReference type="SMART" id="SM01130">
    <property type="entry name" value="DHDPS"/>
    <property type="match status" value="1"/>
</dbReference>
<dbReference type="PIRSF" id="PIRSF001365">
    <property type="entry name" value="DHDPS"/>
    <property type="match status" value="1"/>
</dbReference>
<dbReference type="eggNOG" id="COG0329">
    <property type="taxonomic scope" value="Bacteria"/>
</dbReference>